<evidence type="ECO:0000313" key="9">
    <source>
        <dbReference type="EMBL" id="PXF46349.1"/>
    </source>
</evidence>
<dbReference type="Proteomes" id="UP000247409">
    <property type="component" value="Unassembled WGS sequence"/>
</dbReference>
<keyword evidence="6 7" id="KW-0472">Membrane</keyword>
<comment type="similarity">
    <text evidence="2 7">Belongs to the derlin family.</text>
</comment>
<proteinExistence type="inferred from homology"/>
<keyword evidence="4 7" id="KW-0256">Endoplasmic reticulum</keyword>
<evidence type="ECO:0000256" key="2">
    <source>
        <dbReference type="ARBA" id="ARBA00008917"/>
    </source>
</evidence>
<dbReference type="InterPro" id="IPR007599">
    <property type="entry name" value="DER1"/>
</dbReference>
<dbReference type="OrthoDB" id="3628at2759"/>
<dbReference type="STRING" id="448386.A0A2V3IW87"/>
<keyword evidence="3 7" id="KW-0812">Transmembrane</keyword>
<evidence type="ECO:0000256" key="1">
    <source>
        <dbReference type="ARBA" id="ARBA00004477"/>
    </source>
</evidence>
<organism evidence="9 10">
    <name type="scientific">Gracilariopsis chorda</name>
    <dbReference type="NCBI Taxonomy" id="448386"/>
    <lineage>
        <taxon>Eukaryota</taxon>
        <taxon>Rhodophyta</taxon>
        <taxon>Florideophyceae</taxon>
        <taxon>Rhodymeniophycidae</taxon>
        <taxon>Gracilariales</taxon>
        <taxon>Gracilariaceae</taxon>
        <taxon>Gracilariopsis</taxon>
    </lineage>
</organism>
<evidence type="ECO:0000256" key="4">
    <source>
        <dbReference type="ARBA" id="ARBA00022824"/>
    </source>
</evidence>
<feature type="compositionally biased region" description="Polar residues" evidence="8">
    <location>
        <begin position="241"/>
        <end position="252"/>
    </location>
</feature>
<feature type="transmembrane region" description="Helical" evidence="7">
    <location>
        <begin position="67"/>
        <end position="87"/>
    </location>
</feature>
<feature type="transmembrane region" description="Helical" evidence="7">
    <location>
        <begin position="107"/>
        <end position="126"/>
    </location>
</feature>
<comment type="subcellular location">
    <subcellularLocation>
        <location evidence="1 7">Endoplasmic reticulum membrane</location>
        <topology evidence="1 7">Multi-pass membrane protein</topology>
    </subcellularLocation>
</comment>
<dbReference type="InterPro" id="IPR035952">
    <property type="entry name" value="Rhomboid-like_sf"/>
</dbReference>
<dbReference type="Pfam" id="PF04511">
    <property type="entry name" value="DER1"/>
    <property type="match status" value="1"/>
</dbReference>
<dbReference type="GO" id="GO:0005789">
    <property type="term" value="C:endoplasmic reticulum membrane"/>
    <property type="evidence" value="ECO:0007669"/>
    <property type="project" value="UniProtKB-SubCell"/>
</dbReference>
<feature type="transmembrane region" description="Helical" evidence="7">
    <location>
        <begin position="30"/>
        <end position="55"/>
    </location>
</feature>
<feature type="region of interest" description="Disordered" evidence="8">
    <location>
        <begin position="241"/>
        <end position="291"/>
    </location>
</feature>
<dbReference type="PANTHER" id="PTHR11009">
    <property type="entry name" value="DER1-LIKE PROTEIN, DERLIN"/>
    <property type="match status" value="1"/>
</dbReference>
<keyword evidence="10" id="KW-1185">Reference proteome</keyword>
<evidence type="ECO:0000313" key="10">
    <source>
        <dbReference type="Proteomes" id="UP000247409"/>
    </source>
</evidence>
<evidence type="ECO:0000256" key="3">
    <source>
        <dbReference type="ARBA" id="ARBA00022692"/>
    </source>
</evidence>
<comment type="function">
    <text evidence="7">May be involved in the degradation of misfolded endoplasmic reticulum (ER) luminal proteins.</text>
</comment>
<gene>
    <name evidence="9" type="ORF">BWQ96_03848</name>
</gene>
<evidence type="ECO:0000256" key="5">
    <source>
        <dbReference type="ARBA" id="ARBA00022989"/>
    </source>
</evidence>
<keyword evidence="5 7" id="KW-1133">Transmembrane helix</keyword>
<dbReference type="GO" id="GO:0006950">
    <property type="term" value="P:response to stress"/>
    <property type="evidence" value="ECO:0007669"/>
    <property type="project" value="UniProtKB-ARBA"/>
</dbReference>
<comment type="caution">
    <text evidence="9">The sequence shown here is derived from an EMBL/GenBank/DDBJ whole genome shotgun (WGS) entry which is preliminary data.</text>
</comment>
<feature type="transmembrane region" description="Helical" evidence="7">
    <location>
        <begin position="133"/>
        <end position="157"/>
    </location>
</feature>
<reference evidence="9 10" key="1">
    <citation type="journal article" date="2018" name="Mol. Biol. Evol.">
        <title>Analysis of the draft genome of the red seaweed Gracilariopsis chorda provides insights into genome size evolution in Rhodophyta.</title>
        <authorList>
            <person name="Lee J."/>
            <person name="Yang E.C."/>
            <person name="Graf L."/>
            <person name="Yang J.H."/>
            <person name="Qiu H."/>
            <person name="Zel Zion U."/>
            <person name="Chan C.X."/>
            <person name="Stephens T.G."/>
            <person name="Weber A.P.M."/>
            <person name="Boo G.H."/>
            <person name="Boo S.M."/>
            <person name="Kim K.M."/>
            <person name="Shin Y."/>
            <person name="Jung M."/>
            <person name="Lee S.J."/>
            <person name="Yim H.S."/>
            <person name="Lee J.H."/>
            <person name="Bhattacharya D."/>
            <person name="Yoon H.S."/>
        </authorList>
    </citation>
    <scope>NUCLEOTIDE SEQUENCE [LARGE SCALE GENOMIC DNA]</scope>
    <source>
        <strain evidence="9 10">SKKU-2015</strain>
        <tissue evidence="9">Whole body</tissue>
    </source>
</reference>
<accession>A0A2V3IW87</accession>
<protein>
    <recommendedName>
        <fullName evidence="7">Derlin</fullName>
    </recommendedName>
</protein>
<dbReference type="EMBL" id="NBIV01000040">
    <property type="protein sequence ID" value="PXF46349.1"/>
    <property type="molecule type" value="Genomic_DNA"/>
</dbReference>
<name>A0A2V3IW87_9FLOR</name>
<sequence>MSGPTGDVHGTGDFDFKTFFLDIPPVTRTLFISMFSCTVLSGLGVIPIQPFILSWPVIIQRFQIWRLPLSFMHMGGLGIGFLIRMYFLFTYSKQLEVGFFFGRPANYSWFITIIMVCVSLGSLFLPSPVNASALLTAIIHLWGRYATSVTVSLYGFLRIPAKYLSLSLVFIDLIRTGSFNYSDILGLIGGHLYYFLDSVYPTMPEGKQLIFVPLWFENIIESLQRMLGSLTGLQRGIPTLSHSAGQTASSTPGVAGRWNRGGASSGARVGFTTPTSRGGHSWGAGHTLGSS</sequence>
<evidence type="ECO:0000256" key="7">
    <source>
        <dbReference type="RuleBase" id="RU363059"/>
    </source>
</evidence>
<evidence type="ECO:0000256" key="6">
    <source>
        <dbReference type="ARBA" id="ARBA00023136"/>
    </source>
</evidence>
<dbReference type="AlphaFoldDB" id="A0A2V3IW87"/>
<dbReference type="SUPFAM" id="SSF144091">
    <property type="entry name" value="Rhomboid-like"/>
    <property type="match status" value="1"/>
</dbReference>
<evidence type="ECO:0000256" key="8">
    <source>
        <dbReference type="SAM" id="MobiDB-lite"/>
    </source>
</evidence>